<proteinExistence type="predicted"/>
<gene>
    <name evidence="3" type="ORF">IM45_023</name>
</gene>
<protein>
    <submittedName>
        <fullName evidence="3">Ferrous iron transport protein A</fullName>
    </submittedName>
</protein>
<reference evidence="3 4" key="1">
    <citation type="journal article" date="2014" name="MBio">
        <title>Differential genome evolution between companion symbionts in an insect-bacterial symbiosis.</title>
        <authorList>
            <person name="Bennett G.M."/>
            <person name="McCutcheon J.P."/>
            <person name="MacDonald B.R."/>
            <person name="Romanovicz D."/>
            <person name="Moran N.A."/>
        </authorList>
    </citation>
    <scope>NUCLEOTIDE SEQUENCE [LARGE SCALE GENOMIC DNA]</scope>
    <source>
        <strain evidence="3 4">BGSS</strain>
    </source>
</reference>
<dbReference type="Pfam" id="PF04023">
    <property type="entry name" value="FeoA"/>
    <property type="match status" value="1"/>
</dbReference>
<keyword evidence="1" id="KW-0408">Iron</keyword>
<dbReference type="InterPro" id="IPR038157">
    <property type="entry name" value="FeoA_core_dom"/>
</dbReference>
<accession>A0A088N9U6</accession>
<dbReference type="EMBL" id="CP008985">
    <property type="protein sequence ID" value="AIN46898.1"/>
    <property type="molecule type" value="Genomic_DNA"/>
</dbReference>
<dbReference type="GO" id="GO:0046914">
    <property type="term" value="F:transition metal ion binding"/>
    <property type="evidence" value="ECO:0007669"/>
    <property type="project" value="InterPro"/>
</dbReference>
<feature type="domain" description="Ferrous iron transporter FeoA-like" evidence="2">
    <location>
        <begin position="1"/>
        <end position="72"/>
    </location>
</feature>
<dbReference type="Gene3D" id="2.30.30.90">
    <property type="match status" value="1"/>
</dbReference>
<dbReference type="NCBIfam" id="NF007106">
    <property type="entry name" value="PRK09555.1"/>
    <property type="match status" value="1"/>
</dbReference>
<dbReference type="PANTHER" id="PTHR42954:SF2">
    <property type="entry name" value="FE(2+) TRANSPORT PROTEIN A"/>
    <property type="match status" value="1"/>
</dbReference>
<evidence type="ECO:0000313" key="3">
    <source>
        <dbReference type="EMBL" id="AIN46898.1"/>
    </source>
</evidence>
<dbReference type="KEGG" id="bcib:IM45_023"/>
<dbReference type="Proteomes" id="UP000067325">
    <property type="component" value="Chromosome"/>
</dbReference>
<dbReference type="PANTHER" id="PTHR42954">
    <property type="entry name" value="FE(2+) TRANSPORT PROTEIN A"/>
    <property type="match status" value="1"/>
</dbReference>
<evidence type="ECO:0000313" key="4">
    <source>
        <dbReference type="Proteomes" id="UP000067325"/>
    </source>
</evidence>
<dbReference type="InterPro" id="IPR008988">
    <property type="entry name" value="Transcriptional_repressor_C"/>
</dbReference>
<dbReference type="InterPro" id="IPR052713">
    <property type="entry name" value="FeoA"/>
</dbReference>
<dbReference type="eggNOG" id="COG1918">
    <property type="taxonomic scope" value="Bacteria"/>
</dbReference>
<dbReference type="AlphaFoldDB" id="A0A088N9U6"/>
<name>A0A088N9U6_9GAMM</name>
<dbReference type="SUPFAM" id="SSF50037">
    <property type="entry name" value="C-terminal domain of transcriptional repressors"/>
    <property type="match status" value="1"/>
</dbReference>
<dbReference type="SMART" id="SM00899">
    <property type="entry name" value="FeoA"/>
    <property type="match status" value="1"/>
</dbReference>
<sequence length="75" mass="8692">MHLYLQHHYQIIGYAKEIPAIFLHKMFSLGMLPGSSFQVIRFAPLGDPVQIKLQRVQLILRQKDLALLLLNHTNN</sequence>
<dbReference type="InterPro" id="IPR007167">
    <property type="entry name" value="Fe-transptr_FeoA-like"/>
</dbReference>
<evidence type="ECO:0000259" key="2">
    <source>
        <dbReference type="SMART" id="SM00899"/>
    </source>
</evidence>
<organism evidence="3 4">
    <name type="scientific">Candidatus Palibaumannia cicadellinicola</name>
    <dbReference type="NCBI Taxonomy" id="186490"/>
    <lineage>
        <taxon>Bacteria</taxon>
        <taxon>Pseudomonadati</taxon>
        <taxon>Pseudomonadota</taxon>
        <taxon>Gammaproteobacteria</taxon>
        <taxon>Candidatus Palibaumannia</taxon>
    </lineage>
</organism>
<evidence type="ECO:0000256" key="1">
    <source>
        <dbReference type="ARBA" id="ARBA00023004"/>
    </source>
</evidence>
<dbReference type="OrthoDB" id="9811076at2"/>
<dbReference type="RefSeq" id="WP_038497685.1">
    <property type="nucleotide sequence ID" value="NZ_CP008985.1"/>
</dbReference>